<feature type="domain" description="PAC" evidence="10">
    <location>
        <begin position="97"/>
        <end position="153"/>
    </location>
</feature>
<evidence type="ECO:0000259" key="10">
    <source>
        <dbReference type="PROSITE" id="PS50113"/>
    </source>
</evidence>
<comment type="caution">
    <text evidence="11">The sequence shown here is derived from an EMBL/GenBank/DDBJ whole genome shotgun (WGS) entry which is preliminary data.</text>
</comment>
<dbReference type="SUPFAM" id="SSF55874">
    <property type="entry name" value="ATPase domain of HSP90 chaperone/DNA topoisomerase II/histidine kinase"/>
    <property type="match status" value="1"/>
</dbReference>
<organism evidence="11">
    <name type="scientific">Caldilinea aerophila</name>
    <dbReference type="NCBI Taxonomy" id="133453"/>
    <lineage>
        <taxon>Bacteria</taxon>
        <taxon>Bacillati</taxon>
        <taxon>Chloroflexota</taxon>
        <taxon>Caldilineae</taxon>
        <taxon>Caldilineales</taxon>
        <taxon>Caldilineaceae</taxon>
        <taxon>Caldilinea</taxon>
    </lineage>
</organism>
<dbReference type="Gene3D" id="3.30.565.10">
    <property type="entry name" value="Histidine kinase-like ATPase, C-terminal domain"/>
    <property type="match status" value="1"/>
</dbReference>
<evidence type="ECO:0000256" key="5">
    <source>
        <dbReference type="ARBA" id="ARBA00022777"/>
    </source>
</evidence>
<accession>A0A7C1JIK1</accession>
<evidence type="ECO:0000256" key="2">
    <source>
        <dbReference type="ARBA" id="ARBA00012438"/>
    </source>
</evidence>
<dbReference type="PROSITE" id="PS50113">
    <property type="entry name" value="PAC"/>
    <property type="match status" value="2"/>
</dbReference>
<dbReference type="Pfam" id="PF00512">
    <property type="entry name" value="HisKA"/>
    <property type="match status" value="1"/>
</dbReference>
<dbReference type="SMART" id="SM00091">
    <property type="entry name" value="PAS"/>
    <property type="match status" value="2"/>
</dbReference>
<dbReference type="InterPro" id="IPR003661">
    <property type="entry name" value="HisK_dim/P_dom"/>
</dbReference>
<dbReference type="AlphaFoldDB" id="A0A7C1JIK1"/>
<dbReference type="FunFam" id="3.30.565.10:FF:000006">
    <property type="entry name" value="Sensor histidine kinase WalK"/>
    <property type="match status" value="1"/>
</dbReference>
<feature type="domain" description="PAC" evidence="10">
    <location>
        <begin position="247"/>
        <end position="299"/>
    </location>
</feature>
<dbReference type="PANTHER" id="PTHR43047">
    <property type="entry name" value="TWO-COMPONENT HISTIDINE PROTEIN KINASE"/>
    <property type="match status" value="1"/>
</dbReference>
<dbReference type="Pfam" id="PF02518">
    <property type="entry name" value="HATPase_c"/>
    <property type="match status" value="1"/>
</dbReference>
<dbReference type="SMART" id="SM00387">
    <property type="entry name" value="HATPase_c"/>
    <property type="match status" value="1"/>
</dbReference>
<keyword evidence="4" id="KW-0808">Transferase</keyword>
<evidence type="ECO:0000259" key="9">
    <source>
        <dbReference type="PROSITE" id="PS50112"/>
    </source>
</evidence>
<dbReference type="InterPro" id="IPR013655">
    <property type="entry name" value="PAS_fold_3"/>
</dbReference>
<dbReference type="PROSITE" id="PS50112">
    <property type="entry name" value="PAS"/>
    <property type="match status" value="2"/>
</dbReference>
<dbReference type="GO" id="GO:0005886">
    <property type="term" value="C:plasma membrane"/>
    <property type="evidence" value="ECO:0007669"/>
    <property type="project" value="TreeGrafter"/>
</dbReference>
<dbReference type="InterPro" id="IPR005467">
    <property type="entry name" value="His_kinase_dom"/>
</dbReference>
<dbReference type="EMBL" id="DSMG01000037">
    <property type="protein sequence ID" value="HDX30386.1"/>
    <property type="molecule type" value="Genomic_DNA"/>
</dbReference>
<name>A0A7C1JIK1_9CHLR</name>
<dbReference type="NCBIfam" id="TIGR00229">
    <property type="entry name" value="sensory_box"/>
    <property type="match status" value="2"/>
</dbReference>
<keyword evidence="6" id="KW-0902">Two-component regulatory system</keyword>
<evidence type="ECO:0000256" key="6">
    <source>
        <dbReference type="ARBA" id="ARBA00023012"/>
    </source>
</evidence>
<keyword evidence="7" id="KW-0175">Coiled coil</keyword>
<dbReference type="InterPro" id="IPR000014">
    <property type="entry name" value="PAS"/>
</dbReference>
<feature type="coiled-coil region" evidence="7">
    <location>
        <begin position="2"/>
        <end position="29"/>
    </location>
</feature>
<feature type="domain" description="PAS" evidence="9">
    <location>
        <begin position="172"/>
        <end position="251"/>
    </location>
</feature>
<feature type="domain" description="PAS" evidence="9">
    <location>
        <begin position="22"/>
        <end position="95"/>
    </location>
</feature>
<evidence type="ECO:0000256" key="1">
    <source>
        <dbReference type="ARBA" id="ARBA00000085"/>
    </source>
</evidence>
<dbReference type="SUPFAM" id="SSF47384">
    <property type="entry name" value="Homodimeric domain of signal transducing histidine kinase"/>
    <property type="match status" value="1"/>
</dbReference>
<dbReference type="PROSITE" id="PS50109">
    <property type="entry name" value="HIS_KIN"/>
    <property type="match status" value="1"/>
</dbReference>
<reference evidence="11" key="1">
    <citation type="journal article" date="2020" name="mSystems">
        <title>Genome- and Community-Level Interaction Insights into Carbon Utilization and Element Cycling Functions of Hydrothermarchaeota in Hydrothermal Sediment.</title>
        <authorList>
            <person name="Zhou Z."/>
            <person name="Liu Y."/>
            <person name="Xu W."/>
            <person name="Pan J."/>
            <person name="Luo Z.H."/>
            <person name="Li M."/>
        </authorList>
    </citation>
    <scope>NUCLEOTIDE SEQUENCE [LARGE SCALE GENOMIC DNA]</scope>
    <source>
        <strain evidence="11">SpSt-289</strain>
    </source>
</reference>
<dbReference type="Gene3D" id="1.10.287.130">
    <property type="match status" value="1"/>
</dbReference>
<evidence type="ECO:0000259" key="8">
    <source>
        <dbReference type="PROSITE" id="PS50109"/>
    </source>
</evidence>
<dbReference type="InterPro" id="IPR013656">
    <property type="entry name" value="PAS_4"/>
</dbReference>
<dbReference type="CDD" id="cd00130">
    <property type="entry name" value="PAS"/>
    <property type="match status" value="2"/>
</dbReference>
<dbReference type="GO" id="GO:0009927">
    <property type="term" value="F:histidine phosphotransfer kinase activity"/>
    <property type="evidence" value="ECO:0007669"/>
    <property type="project" value="TreeGrafter"/>
</dbReference>
<evidence type="ECO:0000256" key="4">
    <source>
        <dbReference type="ARBA" id="ARBA00022679"/>
    </source>
</evidence>
<dbReference type="InterPro" id="IPR036890">
    <property type="entry name" value="HATPase_C_sf"/>
</dbReference>
<dbReference type="SMART" id="SM00388">
    <property type="entry name" value="HisKA"/>
    <property type="match status" value="1"/>
</dbReference>
<dbReference type="InterPro" id="IPR000700">
    <property type="entry name" value="PAS-assoc_C"/>
</dbReference>
<dbReference type="SUPFAM" id="SSF55785">
    <property type="entry name" value="PYP-like sensor domain (PAS domain)"/>
    <property type="match status" value="2"/>
</dbReference>
<comment type="catalytic activity">
    <reaction evidence="1">
        <text>ATP + protein L-histidine = ADP + protein N-phospho-L-histidine.</text>
        <dbReference type="EC" id="2.7.13.3"/>
    </reaction>
</comment>
<sequence>MEAMLEARITELEAQVRALNEQLEDFHRAFEHSDEAVWIYDVQKHSIRYVNARFERLFGLSSDLLRHDPLAFLKVVVAEDAPFLHAAFSRVMQGDPIDIEFRVSYPDSSVRWLRMRSATTFDPQGEPARIVNRIVNIVSDLTALKAAQEAANELAQTLEARIAERVRALQRSERWLQQIIDLVPHLIYVKDGEGRYLLINRSAAATFGLTPEEVIGRRDVELQPSPEMAARFRAEDLQVIREGVTISIREEQVKFHDGTMHTLQTIKQPLRLEDQDTPVVLGVGIDITELKQAEAALKAVDAELRRSHEELQAANVALQNAARMKDEFMATISHELRTPLSSILGLTEALQTEIHGALNAQQHRLLKLIQTSARDLLLLINNLIDFSRIEAGDIFLQIETFDVVALSKLAVTRIAPEAENKRQAIQFAASCDQLLVEGDQLRYIQILLNLLSNAIKFTPEQGELGVLVENDAASATARITVWDHGIGIDEEGMAHLFRPFVQLDSSLRRRYPGVGLGLALTKRLVELLGGQIAVESTPGQGSRFTVILPLKA</sequence>
<evidence type="ECO:0000256" key="7">
    <source>
        <dbReference type="SAM" id="Coils"/>
    </source>
</evidence>
<dbReference type="Pfam" id="PF08448">
    <property type="entry name" value="PAS_4"/>
    <property type="match status" value="1"/>
</dbReference>
<dbReference type="CDD" id="cd16922">
    <property type="entry name" value="HATPase_EvgS-ArcB-TorS-like"/>
    <property type="match status" value="1"/>
</dbReference>
<proteinExistence type="predicted"/>
<keyword evidence="3" id="KW-0597">Phosphoprotein</keyword>
<feature type="domain" description="Histidine kinase" evidence="8">
    <location>
        <begin position="331"/>
        <end position="552"/>
    </location>
</feature>
<dbReference type="InterPro" id="IPR036097">
    <property type="entry name" value="HisK_dim/P_sf"/>
</dbReference>
<dbReference type="InterPro" id="IPR004358">
    <property type="entry name" value="Sig_transdc_His_kin-like_C"/>
</dbReference>
<dbReference type="InterPro" id="IPR003594">
    <property type="entry name" value="HATPase_dom"/>
</dbReference>
<evidence type="ECO:0000256" key="3">
    <source>
        <dbReference type="ARBA" id="ARBA00022553"/>
    </source>
</evidence>
<dbReference type="PRINTS" id="PR00344">
    <property type="entry name" value="BCTRLSENSOR"/>
</dbReference>
<dbReference type="Pfam" id="PF08447">
    <property type="entry name" value="PAS_3"/>
    <property type="match status" value="1"/>
</dbReference>
<gene>
    <name evidence="11" type="ORF">ENQ20_02710</name>
</gene>
<dbReference type="InterPro" id="IPR035965">
    <property type="entry name" value="PAS-like_dom_sf"/>
</dbReference>
<protein>
    <recommendedName>
        <fullName evidence="2">histidine kinase</fullName>
        <ecNumber evidence="2">2.7.13.3</ecNumber>
    </recommendedName>
</protein>
<dbReference type="Gene3D" id="3.30.450.20">
    <property type="entry name" value="PAS domain"/>
    <property type="match status" value="2"/>
</dbReference>
<dbReference type="CDD" id="cd00082">
    <property type="entry name" value="HisKA"/>
    <property type="match status" value="1"/>
</dbReference>
<evidence type="ECO:0000313" key="11">
    <source>
        <dbReference type="EMBL" id="HDX30386.1"/>
    </source>
</evidence>
<dbReference type="GO" id="GO:0000155">
    <property type="term" value="F:phosphorelay sensor kinase activity"/>
    <property type="evidence" value="ECO:0007669"/>
    <property type="project" value="InterPro"/>
</dbReference>
<dbReference type="EC" id="2.7.13.3" evidence="2"/>
<keyword evidence="5" id="KW-0418">Kinase</keyword>
<dbReference type="PANTHER" id="PTHR43047:SF72">
    <property type="entry name" value="OSMOSENSING HISTIDINE PROTEIN KINASE SLN1"/>
    <property type="match status" value="1"/>
</dbReference>